<proteinExistence type="predicted"/>
<keyword evidence="1" id="KW-0175">Coiled coil</keyword>
<dbReference type="Proteomes" id="UP000435649">
    <property type="component" value="Unassembled WGS sequence"/>
</dbReference>
<feature type="coiled-coil region" evidence="1">
    <location>
        <begin position="330"/>
        <end position="360"/>
    </location>
</feature>
<dbReference type="AlphaFoldDB" id="A0A844G1J8"/>
<evidence type="ECO:0000256" key="1">
    <source>
        <dbReference type="SAM" id="Coils"/>
    </source>
</evidence>
<feature type="transmembrane region" description="Helical" evidence="2">
    <location>
        <begin position="677"/>
        <end position="696"/>
    </location>
</feature>
<evidence type="ECO:0000313" key="4">
    <source>
        <dbReference type="Proteomes" id="UP000435649"/>
    </source>
</evidence>
<keyword evidence="2" id="KW-0812">Transmembrane</keyword>
<feature type="transmembrane region" description="Helical" evidence="2">
    <location>
        <begin position="797"/>
        <end position="816"/>
    </location>
</feature>
<feature type="transmembrane region" description="Helical" evidence="2">
    <location>
        <begin position="653"/>
        <end position="671"/>
    </location>
</feature>
<organism evidence="3 4">
    <name type="scientific">Victivallis lenta</name>
    <dbReference type="NCBI Taxonomy" id="2606640"/>
    <lineage>
        <taxon>Bacteria</taxon>
        <taxon>Pseudomonadati</taxon>
        <taxon>Lentisphaerota</taxon>
        <taxon>Lentisphaeria</taxon>
        <taxon>Victivallales</taxon>
        <taxon>Victivallaceae</taxon>
        <taxon>Victivallis</taxon>
    </lineage>
</organism>
<evidence type="ECO:0000256" key="2">
    <source>
        <dbReference type="SAM" id="Phobius"/>
    </source>
</evidence>
<protein>
    <submittedName>
        <fullName evidence="3">Uncharacterized protein</fullName>
    </submittedName>
</protein>
<evidence type="ECO:0000313" key="3">
    <source>
        <dbReference type="EMBL" id="MST96448.1"/>
    </source>
</evidence>
<gene>
    <name evidence="3" type="ORF">FYJ85_05240</name>
</gene>
<reference evidence="3 4" key="1">
    <citation type="submission" date="2019-08" db="EMBL/GenBank/DDBJ databases">
        <title>In-depth cultivation of the pig gut microbiome towards novel bacterial diversity and tailored functional studies.</title>
        <authorList>
            <person name="Wylensek D."/>
            <person name="Hitch T.C.A."/>
            <person name="Clavel T."/>
        </authorList>
    </citation>
    <scope>NUCLEOTIDE SEQUENCE [LARGE SCALE GENOMIC DNA]</scope>
    <source>
        <strain evidence="3 4">BBE-744-WT-12</strain>
    </source>
</reference>
<dbReference type="EMBL" id="VUNS01000004">
    <property type="protein sequence ID" value="MST96448.1"/>
    <property type="molecule type" value="Genomic_DNA"/>
</dbReference>
<keyword evidence="2" id="KW-1133">Transmembrane helix</keyword>
<keyword evidence="2" id="KW-0472">Membrane</keyword>
<comment type="caution">
    <text evidence="3">The sequence shown here is derived from an EMBL/GenBank/DDBJ whole genome shotgun (WGS) entry which is preliminary data.</text>
</comment>
<sequence length="999" mass="114407">MEFREPKLLFDAADYELVRAVDEAVAGYRARGGRPPEFAQDLHPRGIRELAEPRAVRMTRTMLRLLDTFEAGVPAMEERLAALQALRDEVIEGLDVLLRYNTARALLQVIKDLVRERVDPLRRLRLAHDMRTAMLGNPLFIRRLLRRYHLVEMPENWTPVTFDQHVHDANTKGRKSPTHLIMDAWIKGIVKLQVIYYNYVPREAAEELLRAARIMNVDVRIGVEFRSLFRGRFIEMIWAPRGFSGVNDYLKFLDRPKTEEFTRKCRKAANFRRKVVLDILDEFNREGRGRLNAFYGIDLPPVSKEEFLASVQYGQPSIEHIGELLVTLVRRQLLTRLEALEAEKERKSGEESRLSELRARLGALSGELLRARYIDRTRWDLPPAKMDDLPEINRSSPYELITELHKVASGFRMTLNLSGLHLEDVIEILYDCRGEITTLEIFNLKDDVAGERPDDDLINQLRHALNSGSVFKLKNLIRRAINRVTDSDRSDRTGRVEKLRQILRDMSGFLEFYLRAPLDASLGSDSASRPSRQVHGMGFVVVDTLSGPVRRAIRHGMLPELKLLEVVSSVYRQLSCLPREGHGFWNRVGRCFGFGYDVRVKWECPDPAQTIDRGVGNLATLGGFASPPPESPLTRPVATLGEYWHYLNSNIKIAVKILIGFLAAFLTFYYGSYDWWFLTYFGAVIWLGITGVRNIIQSVLAGGGLRSSPLLKWNDFISWQRVADSLFYTGLSVPILDWLVKTVILNNWLGWTAESQPVLVFTGIAFANGFYIMGHNLLRAFPKAAVWGNWLRAPLSIPLALLFNFLLGGVLGLLGVRGIEMILQQWAAILSKLASDVIGGVIEARADRTRNITARLADIRTKLRELFALISKLELLLPEADLPELMKAHDAFPGLSELKRNNLMKLFYVNALDIMYIWMRQPQAVTAMRIIMSRLSPEERLQFVKSQDILKREKSISKMFLAGLVGRNFTRPLAFYLAYYRDYLKELRQFDPVRGRRKE</sequence>
<feature type="transmembrane region" description="Helical" evidence="2">
    <location>
        <begin position="758"/>
        <end position="777"/>
    </location>
</feature>
<name>A0A844G1J8_9BACT</name>
<accession>A0A844G1J8</accession>
<keyword evidence="4" id="KW-1185">Reference proteome</keyword>
<dbReference type="RefSeq" id="WP_154417201.1">
    <property type="nucleotide sequence ID" value="NZ_DBFCGB010000231.1"/>
</dbReference>